<accession>A0AAV5USB6</accession>
<dbReference type="Proteomes" id="UP001432322">
    <property type="component" value="Unassembled WGS sequence"/>
</dbReference>
<name>A0AAV5USB6_9BILA</name>
<protein>
    <submittedName>
        <fullName evidence="1">Uncharacterized protein</fullName>
    </submittedName>
</protein>
<feature type="non-terminal residue" evidence="1">
    <location>
        <position position="114"/>
    </location>
</feature>
<feature type="non-terminal residue" evidence="1">
    <location>
        <position position="1"/>
    </location>
</feature>
<dbReference type="EMBL" id="BTSY01000001">
    <property type="protein sequence ID" value="GMT09588.1"/>
    <property type="molecule type" value="Genomic_DNA"/>
</dbReference>
<proteinExistence type="predicted"/>
<keyword evidence="2" id="KW-1185">Reference proteome</keyword>
<evidence type="ECO:0000313" key="2">
    <source>
        <dbReference type="Proteomes" id="UP001432322"/>
    </source>
</evidence>
<comment type="caution">
    <text evidence="1">The sequence shown here is derived from an EMBL/GenBank/DDBJ whole genome shotgun (WGS) entry which is preliminary data.</text>
</comment>
<dbReference type="AlphaFoldDB" id="A0AAV5USB6"/>
<organism evidence="1 2">
    <name type="scientific">Pristionchus fissidentatus</name>
    <dbReference type="NCBI Taxonomy" id="1538716"/>
    <lineage>
        <taxon>Eukaryota</taxon>
        <taxon>Metazoa</taxon>
        <taxon>Ecdysozoa</taxon>
        <taxon>Nematoda</taxon>
        <taxon>Chromadorea</taxon>
        <taxon>Rhabditida</taxon>
        <taxon>Rhabditina</taxon>
        <taxon>Diplogasteromorpha</taxon>
        <taxon>Diplogasteroidea</taxon>
        <taxon>Neodiplogasteridae</taxon>
        <taxon>Pristionchus</taxon>
    </lineage>
</organism>
<evidence type="ECO:0000313" key="1">
    <source>
        <dbReference type="EMBL" id="GMT09588.1"/>
    </source>
</evidence>
<gene>
    <name evidence="1" type="ORF">PFISCL1PPCAC_885</name>
</gene>
<sequence>EKAMDQLITCPAVGFLSMLWIVPVTASKWNVTFSTQLRYASLQFVFFNMKGKPVTKIGFAIGKDASIETDGITRELNGSQSTSEEFPGQTTYTFQLEPPQKVRRKYCSPVRFMF</sequence>
<reference evidence="1" key="1">
    <citation type="submission" date="2023-10" db="EMBL/GenBank/DDBJ databases">
        <title>Genome assembly of Pristionchus species.</title>
        <authorList>
            <person name="Yoshida K."/>
            <person name="Sommer R.J."/>
        </authorList>
    </citation>
    <scope>NUCLEOTIDE SEQUENCE</scope>
    <source>
        <strain evidence="1">RS5133</strain>
    </source>
</reference>